<sequence length="58" mass="6374">MTTGIRASWRETYLGGSPEAERREFERMAVKIMQTQAKNRKAAGGPVVAGFQAKVTTC</sequence>
<protein>
    <submittedName>
        <fullName evidence="1">Uncharacterized protein</fullName>
    </submittedName>
</protein>
<proteinExistence type="predicted"/>
<dbReference type="RefSeq" id="WP_213008282.1">
    <property type="nucleotide sequence ID" value="NZ_BOQN01000054.1"/>
</dbReference>
<evidence type="ECO:0000313" key="2">
    <source>
        <dbReference type="Proteomes" id="UP000677082"/>
    </source>
</evidence>
<gene>
    <name evidence="1" type="ORF">Ato02nite_041960</name>
</gene>
<reference evidence="1 2" key="1">
    <citation type="submission" date="2021-03" db="EMBL/GenBank/DDBJ databases">
        <title>Whole genome shotgun sequence of Actinoplanes toevensis NBRC 105298.</title>
        <authorList>
            <person name="Komaki H."/>
            <person name="Tamura T."/>
        </authorList>
    </citation>
    <scope>NUCLEOTIDE SEQUENCE [LARGE SCALE GENOMIC DNA]</scope>
    <source>
        <strain evidence="1 2">NBRC 105298</strain>
    </source>
</reference>
<comment type="caution">
    <text evidence="1">The sequence shown here is derived from an EMBL/GenBank/DDBJ whole genome shotgun (WGS) entry which is preliminary data.</text>
</comment>
<keyword evidence="2" id="KW-1185">Reference proteome</keyword>
<dbReference type="EMBL" id="BOQN01000054">
    <property type="protein sequence ID" value="GIM92403.1"/>
    <property type="molecule type" value="Genomic_DNA"/>
</dbReference>
<name>A0A919W653_9ACTN</name>
<evidence type="ECO:0000313" key="1">
    <source>
        <dbReference type="EMBL" id="GIM92403.1"/>
    </source>
</evidence>
<accession>A0A919W653</accession>
<dbReference type="Proteomes" id="UP000677082">
    <property type="component" value="Unassembled WGS sequence"/>
</dbReference>
<dbReference type="AlphaFoldDB" id="A0A919W653"/>
<organism evidence="1 2">
    <name type="scientific">Paractinoplanes toevensis</name>
    <dbReference type="NCBI Taxonomy" id="571911"/>
    <lineage>
        <taxon>Bacteria</taxon>
        <taxon>Bacillati</taxon>
        <taxon>Actinomycetota</taxon>
        <taxon>Actinomycetes</taxon>
        <taxon>Micromonosporales</taxon>
        <taxon>Micromonosporaceae</taxon>
        <taxon>Paractinoplanes</taxon>
    </lineage>
</organism>